<dbReference type="AlphaFoldDB" id="A0A853JG01"/>
<evidence type="ECO:0000256" key="2">
    <source>
        <dbReference type="SAM" id="SignalP"/>
    </source>
</evidence>
<dbReference type="InterPro" id="IPR020015">
    <property type="entry name" value="Decahaem_cyt-c_DmsE"/>
</dbReference>
<dbReference type="RefSeq" id="WP_180680032.1">
    <property type="nucleotide sequence ID" value="NZ_JACCKA010000091.1"/>
</dbReference>
<dbReference type="Pfam" id="PF22678">
    <property type="entry name" value="Cytochrom_c_NrfB-like"/>
    <property type="match status" value="1"/>
</dbReference>
<accession>A0A853JG01</accession>
<proteinExistence type="predicted"/>
<evidence type="ECO:0000259" key="4">
    <source>
        <dbReference type="Pfam" id="PF22678"/>
    </source>
</evidence>
<dbReference type="InterPro" id="IPR053875">
    <property type="entry name" value="Cytochrom_c_NrfB-like_dom"/>
</dbReference>
<dbReference type="Proteomes" id="UP000578091">
    <property type="component" value="Unassembled WGS sequence"/>
</dbReference>
<dbReference type="InterPro" id="IPR036280">
    <property type="entry name" value="Multihaem_cyt_sf"/>
</dbReference>
<dbReference type="SUPFAM" id="SSF48695">
    <property type="entry name" value="Multiheme cytochromes"/>
    <property type="match status" value="1"/>
</dbReference>
<dbReference type="InterPro" id="IPR010177">
    <property type="entry name" value="Paired_CXXCH_1"/>
</dbReference>
<organism evidence="5 6">
    <name type="scientific">Luteimonas salinisoli</name>
    <dbReference type="NCBI Taxonomy" id="2752307"/>
    <lineage>
        <taxon>Bacteria</taxon>
        <taxon>Pseudomonadati</taxon>
        <taxon>Pseudomonadota</taxon>
        <taxon>Gammaproteobacteria</taxon>
        <taxon>Lysobacterales</taxon>
        <taxon>Lysobacteraceae</taxon>
        <taxon>Luteimonas</taxon>
    </lineage>
</organism>
<dbReference type="Gene3D" id="3.90.10.10">
    <property type="entry name" value="Cytochrome C3"/>
    <property type="match status" value="1"/>
</dbReference>
<protein>
    <submittedName>
        <fullName evidence="5">DmsE family decaheme c-type cytochrome</fullName>
    </submittedName>
</protein>
<feature type="domain" description="Doubled CXXCH motif" evidence="3">
    <location>
        <begin position="181"/>
        <end position="223"/>
    </location>
</feature>
<dbReference type="Gene3D" id="1.10.287.3080">
    <property type="match status" value="1"/>
</dbReference>
<reference evidence="5 6" key="1">
    <citation type="submission" date="2020-07" db="EMBL/GenBank/DDBJ databases">
        <title>Luteimonas sp. SJ-92.</title>
        <authorList>
            <person name="Huang X.-X."/>
            <person name="Xu L."/>
            <person name="Sun J.-Q."/>
        </authorList>
    </citation>
    <scope>NUCLEOTIDE SEQUENCE [LARGE SCALE GENOMIC DNA]</scope>
    <source>
        <strain evidence="5 6">SJ-92</strain>
    </source>
</reference>
<keyword evidence="1 2" id="KW-0732">Signal</keyword>
<gene>
    <name evidence="5" type="ORF">H0E84_18025</name>
</gene>
<dbReference type="EMBL" id="JACCKA010000091">
    <property type="protein sequence ID" value="NZA28276.1"/>
    <property type="molecule type" value="Genomic_DNA"/>
</dbReference>
<dbReference type="NCBIfam" id="TIGR03508">
    <property type="entry name" value="decahem_SO"/>
    <property type="match status" value="1"/>
</dbReference>
<feature type="domain" description="Cytochrome c-type protein NrfB-like" evidence="4">
    <location>
        <begin position="76"/>
        <end position="156"/>
    </location>
</feature>
<sequence>MGKCWTGVLAIVLVACVALAAFWAPDGLGREEAPPALPAAAQDCMVCHDDPGVNAILRTAHAVTDDPHSGFAEHGCATCHGPSHAHQQRPERGSRRAPPDVVFGIASQLDADAQNASCLGCHRADAGLHWQGSVHDHEGLSCASCHRAHSVRDPMRDPVAQAQTCYGCHAGVRGETLRPSHHPLNDERMACSDCHAVHGSTGPALMTRGTVNETCHDCHADLRGPFLWEHPPVREDCLICHQPHGSVQASLLRQRGPWLCQQCHLAQFHPSTALSGSGLPGETLPSGSGSMLGSNCVNCHSQVHGSNHPSGAGFTR</sequence>
<dbReference type="PROSITE" id="PS51257">
    <property type="entry name" value="PROKAR_LIPOPROTEIN"/>
    <property type="match status" value="1"/>
</dbReference>
<comment type="caution">
    <text evidence="5">The sequence shown here is derived from an EMBL/GenBank/DDBJ whole genome shotgun (WGS) entry which is preliminary data.</text>
</comment>
<name>A0A853JG01_9GAMM</name>
<evidence type="ECO:0000256" key="1">
    <source>
        <dbReference type="ARBA" id="ARBA00022729"/>
    </source>
</evidence>
<dbReference type="PANTHER" id="PTHR35038">
    <property type="entry name" value="DISSIMILATORY SULFITE REDUCTASE SIRA"/>
    <property type="match status" value="1"/>
</dbReference>
<feature type="chain" id="PRO_5032347475" evidence="2">
    <location>
        <begin position="21"/>
        <end position="316"/>
    </location>
</feature>
<feature type="domain" description="Doubled CXXCH motif" evidence="3">
    <location>
        <begin position="230"/>
        <end position="264"/>
    </location>
</feature>
<keyword evidence="6" id="KW-1185">Reference proteome</keyword>
<feature type="signal peptide" evidence="2">
    <location>
        <begin position="1"/>
        <end position="20"/>
    </location>
</feature>
<evidence type="ECO:0000313" key="6">
    <source>
        <dbReference type="Proteomes" id="UP000578091"/>
    </source>
</evidence>
<evidence type="ECO:0000259" key="3">
    <source>
        <dbReference type="Pfam" id="PF09699"/>
    </source>
</evidence>
<dbReference type="NCBIfam" id="TIGR01905">
    <property type="entry name" value="paired_CXXCH_1"/>
    <property type="match status" value="1"/>
</dbReference>
<dbReference type="InterPro" id="IPR051829">
    <property type="entry name" value="Multiheme_Cytochr_ET"/>
</dbReference>
<evidence type="ECO:0000313" key="5">
    <source>
        <dbReference type="EMBL" id="NZA28276.1"/>
    </source>
</evidence>
<dbReference type="PANTHER" id="PTHR35038:SF6">
    <property type="entry name" value="SURFACE LOCALIZED DECAHEME CYTOCHROME C LIPOPROTEIN"/>
    <property type="match status" value="1"/>
</dbReference>
<dbReference type="GO" id="GO:0016491">
    <property type="term" value="F:oxidoreductase activity"/>
    <property type="evidence" value="ECO:0007669"/>
    <property type="project" value="TreeGrafter"/>
</dbReference>
<dbReference type="Pfam" id="PF09699">
    <property type="entry name" value="Paired_CXXCH_1"/>
    <property type="match status" value="2"/>
</dbReference>